<name>A0A0L7L7G7_OPEBR</name>
<gene>
    <name evidence="4" type="ORF">OBRU01_13877</name>
</gene>
<dbReference type="Gene3D" id="2.40.128.620">
    <property type="match status" value="1"/>
</dbReference>
<evidence type="ECO:0000256" key="1">
    <source>
        <dbReference type="ARBA" id="ARBA00023157"/>
    </source>
</evidence>
<dbReference type="SMART" id="SM00192">
    <property type="entry name" value="LDLa"/>
    <property type="match status" value="1"/>
</dbReference>
<evidence type="ECO:0000256" key="2">
    <source>
        <dbReference type="PROSITE-ProRule" id="PRU00124"/>
    </source>
</evidence>
<feature type="non-terminal residue" evidence="4">
    <location>
        <position position="249"/>
    </location>
</feature>
<feature type="non-terminal residue" evidence="4">
    <location>
        <position position="1"/>
    </location>
</feature>
<dbReference type="CDD" id="cd00112">
    <property type="entry name" value="LDLa"/>
    <property type="match status" value="1"/>
</dbReference>
<protein>
    <recommendedName>
        <fullName evidence="3">Ig-like domain-containing protein</fullName>
    </recommendedName>
</protein>
<dbReference type="AlphaFoldDB" id="A0A0L7L7G7"/>
<comment type="caution">
    <text evidence="2">Lacks conserved residue(s) required for the propagation of feature annotation.</text>
</comment>
<evidence type="ECO:0000259" key="3">
    <source>
        <dbReference type="PROSITE" id="PS50835"/>
    </source>
</evidence>
<keyword evidence="5" id="KW-1185">Reference proteome</keyword>
<accession>A0A0L7L7G7</accession>
<dbReference type="InterPro" id="IPR002172">
    <property type="entry name" value="LDrepeatLR_classA_rpt"/>
</dbReference>
<reference evidence="4 5" key="1">
    <citation type="journal article" date="2015" name="Genome Biol. Evol.">
        <title>The genome of winter moth (Operophtera brumata) provides a genomic perspective on sexual dimorphism and phenology.</title>
        <authorList>
            <person name="Derks M.F."/>
            <person name="Smit S."/>
            <person name="Salis L."/>
            <person name="Schijlen E."/>
            <person name="Bossers A."/>
            <person name="Mateman C."/>
            <person name="Pijl A.S."/>
            <person name="de Ridder D."/>
            <person name="Groenen M.A."/>
            <person name="Visser M.E."/>
            <person name="Megens H.J."/>
        </authorList>
    </citation>
    <scope>NUCLEOTIDE SEQUENCE [LARGE SCALE GENOMIC DNA]</scope>
    <source>
        <strain evidence="4">WM2013NL</strain>
        <tissue evidence="4">Head and thorax</tissue>
    </source>
</reference>
<organism evidence="4 5">
    <name type="scientific">Operophtera brumata</name>
    <name type="common">Winter moth</name>
    <name type="synonym">Phalaena brumata</name>
    <dbReference type="NCBI Taxonomy" id="104452"/>
    <lineage>
        <taxon>Eukaryota</taxon>
        <taxon>Metazoa</taxon>
        <taxon>Ecdysozoa</taxon>
        <taxon>Arthropoda</taxon>
        <taxon>Hexapoda</taxon>
        <taxon>Insecta</taxon>
        <taxon>Pterygota</taxon>
        <taxon>Neoptera</taxon>
        <taxon>Endopterygota</taxon>
        <taxon>Lepidoptera</taxon>
        <taxon>Glossata</taxon>
        <taxon>Ditrysia</taxon>
        <taxon>Geometroidea</taxon>
        <taxon>Geometridae</taxon>
        <taxon>Larentiinae</taxon>
        <taxon>Operophtera</taxon>
    </lineage>
</organism>
<dbReference type="SUPFAM" id="SSF57424">
    <property type="entry name" value="LDL receptor-like module"/>
    <property type="match status" value="1"/>
</dbReference>
<dbReference type="PROSITE" id="PS50068">
    <property type="entry name" value="LDLRA_2"/>
    <property type="match status" value="1"/>
</dbReference>
<sequence length="249" mass="27206">TSEPIFPPTLVLYSPGDPEYTDVLVKRVHDNLTLVCELRGDAAPKSYVPYTLEPAGPTTSSKLMKQDLVLSDSGQYLCSAPPFSVTKHILVQTKGPKQCARGAFWCGTRCVLAAYVCDGRRDCLYGEDEAPELCDYNVCARSDKLNCSSGRCISSSACCRGSMPLCRQPACCDEFPITRQLALRGYTHADRATRQHYTMQYAQCVTELPEPRGLARLSSIFSSRYRQLQGADSTGARGDAFAAALSTTT</sequence>
<proteinExistence type="predicted"/>
<keyword evidence="1" id="KW-1015">Disulfide bond</keyword>
<feature type="domain" description="Ig-like" evidence="3">
    <location>
        <begin position="8"/>
        <end position="80"/>
    </location>
</feature>
<dbReference type="InterPro" id="IPR007110">
    <property type="entry name" value="Ig-like_dom"/>
</dbReference>
<dbReference type="PROSITE" id="PS50835">
    <property type="entry name" value="IG_LIKE"/>
    <property type="match status" value="1"/>
</dbReference>
<dbReference type="Pfam" id="PF00057">
    <property type="entry name" value="Ldl_recept_a"/>
    <property type="match status" value="1"/>
</dbReference>
<evidence type="ECO:0000313" key="4">
    <source>
        <dbReference type="EMBL" id="KOB71315.1"/>
    </source>
</evidence>
<dbReference type="Proteomes" id="UP000037510">
    <property type="component" value="Unassembled WGS sequence"/>
</dbReference>
<evidence type="ECO:0000313" key="5">
    <source>
        <dbReference type="Proteomes" id="UP000037510"/>
    </source>
</evidence>
<dbReference type="InterPro" id="IPR036055">
    <property type="entry name" value="LDL_receptor-like_sf"/>
</dbReference>
<comment type="caution">
    <text evidence="4">The sequence shown here is derived from an EMBL/GenBank/DDBJ whole genome shotgun (WGS) entry which is preliminary data.</text>
</comment>
<dbReference type="EMBL" id="JTDY01002488">
    <property type="protein sequence ID" value="KOB71315.1"/>
    <property type="molecule type" value="Genomic_DNA"/>
</dbReference>
<dbReference type="STRING" id="104452.A0A0L7L7G7"/>